<feature type="domain" description="Rhodanese" evidence="2">
    <location>
        <begin position="268"/>
        <end position="343"/>
    </location>
</feature>
<dbReference type="SUPFAM" id="SSF56281">
    <property type="entry name" value="Metallo-hydrolase/oxidoreductase"/>
    <property type="match status" value="1"/>
</dbReference>
<dbReference type="PROSITE" id="PS50206">
    <property type="entry name" value="RHODANESE_3"/>
    <property type="match status" value="2"/>
</dbReference>
<evidence type="ECO:0000313" key="3">
    <source>
        <dbReference type="EMBL" id="MEE2565896.1"/>
    </source>
</evidence>
<sequence>MYLEKIKTDGLSHLSYILGSDGQAAVIDPRRDCDIYLERARARGLEITHIFETHRNEDLISGAPALAAQCDAKILHGYDPKAPVAYADTAREGDRFSIGQLRLEILETPGHTDDHIAIVIHDTAHDDGAVGVFTGDALFVGDVGRTDFYPDRAEEVAGLLFDSLRKILALGDQAIIYPAHGAGSVCGSAMAEREFSTVGHERQNNPKLQIAERDAFVREKLGEVHYQPPYFRLMERANVEGWPAAPRVLAPRPLTLDRLDAVDCDVRVDVRDPESFAAGHLPGCVCLPKDMIPAFAGWFIKEGQRVALIANTETDLRVAMAHLVRMGLDDVVGGYSSVINAIAAGHDFRSLPTIGTEQVRERLEDNRDTWTLLDVRAADEVKENRIEGAAHIYAGELNEAWTDLDPGRAYTVMCASGKRATIAASWLASKGFGSVDIYLGSMGAWTAAQD</sequence>
<dbReference type="SUPFAM" id="SSF52821">
    <property type="entry name" value="Rhodanese/Cell cycle control phosphatase"/>
    <property type="match status" value="2"/>
</dbReference>
<name>A0ABU7LWG5_9PROT</name>
<dbReference type="SMART" id="SM00450">
    <property type="entry name" value="RHOD"/>
    <property type="match status" value="2"/>
</dbReference>
<keyword evidence="1" id="KW-0479">Metal-binding</keyword>
<dbReference type="Pfam" id="PF00753">
    <property type="entry name" value="Lactamase_B"/>
    <property type="match status" value="1"/>
</dbReference>
<dbReference type="Proteomes" id="UP001310692">
    <property type="component" value="Unassembled WGS sequence"/>
</dbReference>
<dbReference type="SMART" id="SM00849">
    <property type="entry name" value="Lactamase_B"/>
    <property type="match status" value="1"/>
</dbReference>
<keyword evidence="4" id="KW-1185">Reference proteome</keyword>
<dbReference type="EMBL" id="JAZDRO010000001">
    <property type="protein sequence ID" value="MEE2565896.1"/>
    <property type="molecule type" value="Genomic_DNA"/>
</dbReference>
<dbReference type="PANTHER" id="PTHR43084">
    <property type="entry name" value="PERSULFIDE DIOXYGENASE ETHE1"/>
    <property type="match status" value="1"/>
</dbReference>
<organism evidence="3 4">
    <name type="scientific">Hyphobacterium marinum</name>
    <dbReference type="NCBI Taxonomy" id="3116574"/>
    <lineage>
        <taxon>Bacteria</taxon>
        <taxon>Pseudomonadati</taxon>
        <taxon>Pseudomonadota</taxon>
        <taxon>Alphaproteobacteria</taxon>
        <taxon>Maricaulales</taxon>
        <taxon>Maricaulaceae</taxon>
        <taxon>Hyphobacterium</taxon>
    </lineage>
</organism>
<comment type="caution">
    <text evidence="3">The sequence shown here is derived from an EMBL/GenBank/DDBJ whole genome shotgun (WGS) entry which is preliminary data.</text>
</comment>
<reference evidence="3 4" key="1">
    <citation type="submission" date="2024-01" db="EMBL/GenBank/DDBJ databases">
        <title>Hyphobacterium bacterium isolated from marine sediment.</title>
        <authorList>
            <person name="Zhao S."/>
        </authorList>
    </citation>
    <scope>NUCLEOTIDE SEQUENCE [LARGE SCALE GENOMIC DNA]</scope>
    <source>
        <strain evidence="3 4">Y60-23</strain>
    </source>
</reference>
<dbReference type="InterPro" id="IPR036866">
    <property type="entry name" value="RibonucZ/Hydroxyglut_hydro"/>
</dbReference>
<evidence type="ECO:0000256" key="1">
    <source>
        <dbReference type="ARBA" id="ARBA00022723"/>
    </source>
</evidence>
<dbReference type="InterPro" id="IPR044528">
    <property type="entry name" value="POD-like_MBL-fold"/>
</dbReference>
<dbReference type="InterPro" id="IPR036873">
    <property type="entry name" value="Rhodanese-like_dom_sf"/>
</dbReference>
<dbReference type="PANTHER" id="PTHR43084:SF1">
    <property type="entry name" value="PERSULFIDE DIOXYGENASE ETHE1, MITOCHONDRIAL"/>
    <property type="match status" value="1"/>
</dbReference>
<dbReference type="Gene3D" id="3.60.15.10">
    <property type="entry name" value="Ribonuclease Z/Hydroxyacylglutathione hydrolase-like"/>
    <property type="match status" value="1"/>
</dbReference>
<protein>
    <submittedName>
        <fullName evidence="3">Rhodanese-like domain-containing protein</fullName>
    </submittedName>
</protein>
<dbReference type="RefSeq" id="WP_330195427.1">
    <property type="nucleotide sequence ID" value="NZ_JAZDRO010000001.1"/>
</dbReference>
<feature type="domain" description="Rhodanese" evidence="2">
    <location>
        <begin position="366"/>
        <end position="450"/>
    </location>
</feature>
<dbReference type="CDD" id="cd00158">
    <property type="entry name" value="RHOD"/>
    <property type="match status" value="2"/>
</dbReference>
<dbReference type="CDD" id="cd07724">
    <property type="entry name" value="POD-like_MBL-fold"/>
    <property type="match status" value="1"/>
</dbReference>
<proteinExistence type="predicted"/>
<gene>
    <name evidence="3" type="ORF">V0U35_04325</name>
</gene>
<dbReference type="Pfam" id="PF00581">
    <property type="entry name" value="Rhodanese"/>
    <property type="match status" value="2"/>
</dbReference>
<evidence type="ECO:0000259" key="2">
    <source>
        <dbReference type="PROSITE" id="PS50206"/>
    </source>
</evidence>
<dbReference type="InterPro" id="IPR051682">
    <property type="entry name" value="Mito_Persulfide_Diox"/>
</dbReference>
<evidence type="ECO:0000313" key="4">
    <source>
        <dbReference type="Proteomes" id="UP001310692"/>
    </source>
</evidence>
<dbReference type="InterPro" id="IPR001279">
    <property type="entry name" value="Metallo-B-lactamas"/>
</dbReference>
<accession>A0ABU7LWG5</accession>
<dbReference type="InterPro" id="IPR001763">
    <property type="entry name" value="Rhodanese-like_dom"/>
</dbReference>
<dbReference type="Gene3D" id="3.40.250.10">
    <property type="entry name" value="Rhodanese-like domain"/>
    <property type="match status" value="2"/>
</dbReference>